<reference evidence="11 12" key="1">
    <citation type="submission" date="2016-10" db="EMBL/GenBank/DDBJ databases">
        <authorList>
            <person name="de Groot N.N."/>
        </authorList>
    </citation>
    <scope>NUCLEOTIDE SEQUENCE [LARGE SCALE GENOMIC DNA]</scope>
    <source>
        <strain evidence="11">MBHS1</strain>
    </source>
</reference>
<dbReference type="Proteomes" id="UP000236724">
    <property type="component" value="Unassembled WGS sequence"/>
</dbReference>
<comment type="similarity">
    <text evidence="2 9">Belongs to the uroporphyrinogen-III synthase family.</text>
</comment>
<dbReference type="Gene3D" id="3.40.50.10090">
    <property type="match status" value="2"/>
</dbReference>
<dbReference type="InterPro" id="IPR003754">
    <property type="entry name" value="4pyrrol_synth_uPrphyn_synth"/>
</dbReference>
<dbReference type="SUPFAM" id="SSF69618">
    <property type="entry name" value="HemD-like"/>
    <property type="match status" value="1"/>
</dbReference>
<feature type="domain" description="Tetrapyrrole biosynthesis uroporphyrinogen III synthase" evidence="10">
    <location>
        <begin position="23"/>
        <end position="228"/>
    </location>
</feature>
<proteinExistence type="inferred from homology"/>
<keyword evidence="5 9" id="KW-0627">Porphyrin biosynthesis</keyword>
<dbReference type="InterPro" id="IPR036108">
    <property type="entry name" value="4pyrrol_syn_uPrphyn_synt_sf"/>
</dbReference>
<evidence type="ECO:0000256" key="9">
    <source>
        <dbReference type="RuleBase" id="RU366031"/>
    </source>
</evidence>
<comment type="function">
    <text evidence="6 9">Catalyzes cyclization of the linear tetrapyrrole, hydroxymethylbilane, to the macrocyclic uroporphyrinogen III.</text>
</comment>
<dbReference type="UniPathway" id="UPA00251">
    <property type="reaction ID" value="UER00320"/>
</dbReference>
<dbReference type="CDD" id="cd06578">
    <property type="entry name" value="HemD"/>
    <property type="match status" value="1"/>
</dbReference>
<accession>A0A1H6FGU1</accession>
<dbReference type="EMBL" id="FMSV02000546">
    <property type="protein sequence ID" value="SEH08224.1"/>
    <property type="molecule type" value="Genomic_DNA"/>
</dbReference>
<evidence type="ECO:0000256" key="7">
    <source>
        <dbReference type="ARBA" id="ARBA00040167"/>
    </source>
</evidence>
<evidence type="ECO:0000313" key="11">
    <source>
        <dbReference type="EMBL" id="SEH08224.1"/>
    </source>
</evidence>
<dbReference type="PANTHER" id="PTHR38042:SF1">
    <property type="entry name" value="UROPORPHYRINOGEN-III SYNTHASE, CHLOROPLASTIC"/>
    <property type="match status" value="1"/>
</dbReference>
<keyword evidence="4 9" id="KW-0456">Lyase</keyword>
<evidence type="ECO:0000256" key="1">
    <source>
        <dbReference type="ARBA" id="ARBA00004772"/>
    </source>
</evidence>
<evidence type="ECO:0000256" key="3">
    <source>
        <dbReference type="ARBA" id="ARBA00013109"/>
    </source>
</evidence>
<dbReference type="OrthoDB" id="9787650at2"/>
<gene>
    <name evidence="11" type="primary">hemD</name>
    <name evidence="11" type="ORF">MBHS_04114</name>
</gene>
<protein>
    <recommendedName>
        <fullName evidence="7 9">Uroporphyrinogen-III synthase</fullName>
        <ecNumber evidence="3 9">4.2.1.75</ecNumber>
    </recommendedName>
</protein>
<dbReference type="EC" id="4.2.1.75" evidence="3 9"/>
<evidence type="ECO:0000256" key="6">
    <source>
        <dbReference type="ARBA" id="ARBA00037589"/>
    </source>
</evidence>
<dbReference type="InterPro" id="IPR039793">
    <property type="entry name" value="UROS/Hem4"/>
</dbReference>
<evidence type="ECO:0000256" key="5">
    <source>
        <dbReference type="ARBA" id="ARBA00023244"/>
    </source>
</evidence>
<dbReference type="RefSeq" id="WP_103921789.1">
    <property type="nucleotide sequence ID" value="NZ_FMSV02000546.1"/>
</dbReference>
<evidence type="ECO:0000256" key="4">
    <source>
        <dbReference type="ARBA" id="ARBA00023239"/>
    </source>
</evidence>
<dbReference type="GO" id="GO:0006782">
    <property type="term" value="P:protoporphyrinogen IX biosynthetic process"/>
    <property type="evidence" value="ECO:0007669"/>
    <property type="project" value="UniProtKB-UniRule"/>
</dbReference>
<evidence type="ECO:0000256" key="2">
    <source>
        <dbReference type="ARBA" id="ARBA00008133"/>
    </source>
</evidence>
<dbReference type="GO" id="GO:0004852">
    <property type="term" value="F:uroporphyrinogen-III synthase activity"/>
    <property type="evidence" value="ECO:0007669"/>
    <property type="project" value="UniProtKB-UniRule"/>
</dbReference>
<sequence>MSLSGLKVLVTRPQHQAKSLCLAIENAGGIALPFPVIEIKPAQDTQALQDCAAQLVQYDLAIFISANAVTQALPFLTPNPAFKQLKVAAVGKQTARQLQLQGKAVAIVPQKNFNSEALLALPELQSVQGQRIVIFRGENGRETLAQTLRERGASVTYITAYRRQIPQINLDDCPQIAQGHFDLSIVTSVEGLLNLFELLQHADWLRHKPILTLSQRIADKARQSGVKAPVFVSTGASDTHLLTALASFYQKIPSKE</sequence>
<dbReference type="Pfam" id="PF02602">
    <property type="entry name" value="HEM4"/>
    <property type="match status" value="1"/>
</dbReference>
<keyword evidence="12" id="KW-1185">Reference proteome</keyword>
<evidence type="ECO:0000256" key="8">
    <source>
        <dbReference type="ARBA" id="ARBA00048617"/>
    </source>
</evidence>
<evidence type="ECO:0000259" key="10">
    <source>
        <dbReference type="Pfam" id="PF02602"/>
    </source>
</evidence>
<comment type="pathway">
    <text evidence="1 9">Porphyrin-containing compound metabolism; protoporphyrin-IX biosynthesis; coproporphyrinogen-III from 5-aminolevulinate: step 3/4.</text>
</comment>
<organism evidence="11 12">
    <name type="scientific">Candidatus Venteria ishoeyi</name>
    <dbReference type="NCBI Taxonomy" id="1899563"/>
    <lineage>
        <taxon>Bacteria</taxon>
        <taxon>Pseudomonadati</taxon>
        <taxon>Pseudomonadota</taxon>
        <taxon>Gammaproteobacteria</taxon>
        <taxon>Thiotrichales</taxon>
        <taxon>Thiotrichaceae</taxon>
        <taxon>Venteria</taxon>
    </lineage>
</organism>
<dbReference type="GO" id="GO:0006780">
    <property type="term" value="P:uroporphyrinogen III biosynthetic process"/>
    <property type="evidence" value="ECO:0007669"/>
    <property type="project" value="UniProtKB-UniRule"/>
</dbReference>
<dbReference type="PANTHER" id="PTHR38042">
    <property type="entry name" value="UROPORPHYRINOGEN-III SYNTHASE, CHLOROPLASTIC"/>
    <property type="match status" value="1"/>
</dbReference>
<evidence type="ECO:0000313" key="12">
    <source>
        <dbReference type="Proteomes" id="UP000236724"/>
    </source>
</evidence>
<dbReference type="AlphaFoldDB" id="A0A1H6FGU1"/>
<comment type="catalytic activity">
    <reaction evidence="8 9">
        <text>hydroxymethylbilane = uroporphyrinogen III + H2O</text>
        <dbReference type="Rhea" id="RHEA:18965"/>
        <dbReference type="ChEBI" id="CHEBI:15377"/>
        <dbReference type="ChEBI" id="CHEBI:57308"/>
        <dbReference type="ChEBI" id="CHEBI:57845"/>
        <dbReference type="EC" id="4.2.1.75"/>
    </reaction>
</comment>
<name>A0A1H6FGU1_9GAMM</name>